<dbReference type="SUPFAM" id="SSF50630">
    <property type="entry name" value="Acid proteases"/>
    <property type="match status" value="1"/>
</dbReference>
<keyword evidence="4" id="KW-0732">Signal</keyword>
<evidence type="ECO:0000256" key="4">
    <source>
        <dbReference type="SAM" id="SignalP"/>
    </source>
</evidence>
<dbReference type="InterPro" id="IPR034164">
    <property type="entry name" value="Pepsin-like_dom"/>
</dbReference>
<dbReference type="GO" id="GO:0006508">
    <property type="term" value="P:proteolysis"/>
    <property type="evidence" value="ECO:0007669"/>
    <property type="project" value="UniProtKB-KW"/>
</dbReference>
<evidence type="ECO:0000259" key="5">
    <source>
        <dbReference type="PROSITE" id="PS51767"/>
    </source>
</evidence>
<organism evidence="6 7">
    <name type="scientific">Penicillium malachiteum</name>
    <dbReference type="NCBI Taxonomy" id="1324776"/>
    <lineage>
        <taxon>Eukaryota</taxon>
        <taxon>Fungi</taxon>
        <taxon>Dikarya</taxon>
        <taxon>Ascomycota</taxon>
        <taxon>Pezizomycotina</taxon>
        <taxon>Eurotiomycetes</taxon>
        <taxon>Eurotiomycetidae</taxon>
        <taxon>Eurotiales</taxon>
        <taxon>Aspergillaceae</taxon>
        <taxon>Penicillium</taxon>
    </lineage>
</organism>
<dbReference type="PANTHER" id="PTHR47966:SF47">
    <property type="entry name" value="ENDOPEPTIDASE, PUTATIVE (AFU_ORTHOLOGUE AFUA_3G01220)-RELATED"/>
    <property type="match status" value="1"/>
</dbReference>
<feature type="disulfide bond" evidence="3">
    <location>
        <begin position="277"/>
        <end position="314"/>
    </location>
</feature>
<name>A0AAD6HKU3_9EURO</name>
<evidence type="ECO:0000256" key="3">
    <source>
        <dbReference type="PIRSR" id="PIRSR601461-2"/>
    </source>
</evidence>
<dbReference type="Proteomes" id="UP001215712">
    <property type="component" value="Unassembled WGS sequence"/>
</dbReference>
<dbReference type="GO" id="GO:0004190">
    <property type="term" value="F:aspartic-type endopeptidase activity"/>
    <property type="evidence" value="ECO:0007669"/>
    <property type="project" value="InterPro"/>
</dbReference>
<evidence type="ECO:0000256" key="1">
    <source>
        <dbReference type="ARBA" id="ARBA00007447"/>
    </source>
</evidence>
<dbReference type="GO" id="GO:0000324">
    <property type="term" value="C:fungal-type vacuole"/>
    <property type="evidence" value="ECO:0007669"/>
    <property type="project" value="TreeGrafter"/>
</dbReference>
<dbReference type="InterPro" id="IPR033121">
    <property type="entry name" value="PEPTIDASE_A1"/>
</dbReference>
<feature type="chain" id="PRO_5042094712" evidence="4">
    <location>
        <begin position="20"/>
        <end position="365"/>
    </location>
</feature>
<keyword evidence="7" id="KW-1185">Reference proteome</keyword>
<protein>
    <submittedName>
        <fullName evidence="6">Acid protease</fullName>
    </submittedName>
</protein>
<keyword evidence="6" id="KW-0645">Protease</keyword>
<dbReference type="PROSITE" id="PS51767">
    <property type="entry name" value="PEPTIDASE_A1"/>
    <property type="match status" value="1"/>
</dbReference>
<dbReference type="EMBL" id="JAQJAN010000008">
    <property type="protein sequence ID" value="KAJ5724858.1"/>
    <property type="molecule type" value="Genomic_DNA"/>
</dbReference>
<sequence length="365" mass="39514">MFDNVGLAAFSILALTASAAPLDAGTLQTPNNEYHLSRSTYTAPHMMSLRKRNTKGPNTRSAGYQFKDRHNTANVTSLLSGQEYTTSITFGNQTFEVILHTGSSDTWVPQSGFKCYDVESHNRTSQASCGFGPGLYTPSSTFKKVPGKLFEIGYGDSEFGYGYMGNESVTFAGVNIRQEVGIMTQAAWEGDNITSGLVGLAYSADLAISRNVSGDASYLTLGGLTPIKFNHTWTSTDIVVDSGTTLNYYPTSVANSVNHAFDPPAKKNTGGTYRVACDATPPTHGITIKGNTFIINPLDMILPYGQNNDGKEICITGITDGGDDFREDIFILGDTFLKNVIAVFDVGSVKMRFAPNMEYNLNNNY</sequence>
<dbReference type="CDD" id="cd05471">
    <property type="entry name" value="pepsin_like"/>
    <property type="match status" value="1"/>
</dbReference>
<dbReference type="InterPro" id="IPR021109">
    <property type="entry name" value="Peptidase_aspartic_dom_sf"/>
</dbReference>
<feature type="domain" description="Peptidase A1" evidence="5">
    <location>
        <begin position="18"/>
        <end position="354"/>
    </location>
</feature>
<accession>A0AAD6HKU3</accession>
<evidence type="ECO:0000256" key="2">
    <source>
        <dbReference type="ARBA" id="ARBA00022801"/>
    </source>
</evidence>
<dbReference type="PRINTS" id="PR00792">
    <property type="entry name" value="PEPSIN"/>
</dbReference>
<feature type="signal peptide" evidence="4">
    <location>
        <begin position="1"/>
        <end position="19"/>
    </location>
</feature>
<evidence type="ECO:0000313" key="6">
    <source>
        <dbReference type="EMBL" id="KAJ5724858.1"/>
    </source>
</evidence>
<dbReference type="AlphaFoldDB" id="A0AAD6HKU3"/>
<dbReference type="Gene3D" id="2.40.70.10">
    <property type="entry name" value="Acid Proteases"/>
    <property type="match status" value="2"/>
</dbReference>
<dbReference type="InterPro" id="IPR001461">
    <property type="entry name" value="Aspartic_peptidase_A1"/>
</dbReference>
<dbReference type="Pfam" id="PF00026">
    <property type="entry name" value="Asp"/>
    <property type="match status" value="2"/>
</dbReference>
<dbReference type="PANTHER" id="PTHR47966">
    <property type="entry name" value="BETA-SITE APP-CLEAVING ENZYME, ISOFORM A-RELATED"/>
    <property type="match status" value="1"/>
</dbReference>
<keyword evidence="2" id="KW-0378">Hydrolase</keyword>
<comment type="similarity">
    <text evidence="1">Belongs to the peptidase A1 family.</text>
</comment>
<comment type="caution">
    <text evidence="6">The sequence shown here is derived from an EMBL/GenBank/DDBJ whole genome shotgun (WGS) entry which is preliminary data.</text>
</comment>
<proteinExistence type="inferred from homology"/>
<gene>
    <name evidence="6" type="ORF">N7493_006586</name>
</gene>
<reference evidence="6" key="2">
    <citation type="submission" date="2023-01" db="EMBL/GenBank/DDBJ databases">
        <authorList>
            <person name="Petersen C."/>
        </authorList>
    </citation>
    <scope>NUCLEOTIDE SEQUENCE</scope>
    <source>
        <strain evidence="6">IBT 17514</strain>
    </source>
</reference>
<reference evidence="6" key="1">
    <citation type="journal article" date="2023" name="IMA Fungus">
        <title>Comparative genomic study of the Penicillium genus elucidates a diverse pangenome and 15 lateral gene transfer events.</title>
        <authorList>
            <person name="Petersen C."/>
            <person name="Sorensen T."/>
            <person name="Nielsen M.R."/>
            <person name="Sondergaard T.E."/>
            <person name="Sorensen J.L."/>
            <person name="Fitzpatrick D.A."/>
            <person name="Frisvad J.C."/>
            <person name="Nielsen K.L."/>
        </authorList>
    </citation>
    <scope>NUCLEOTIDE SEQUENCE</scope>
    <source>
        <strain evidence="6">IBT 17514</strain>
    </source>
</reference>
<keyword evidence="3" id="KW-1015">Disulfide bond</keyword>
<evidence type="ECO:0000313" key="7">
    <source>
        <dbReference type="Proteomes" id="UP001215712"/>
    </source>
</evidence>